<dbReference type="InterPro" id="IPR046450">
    <property type="entry name" value="PA_dom_sf"/>
</dbReference>
<feature type="region of interest" description="Disordered" evidence="2">
    <location>
        <begin position="109"/>
        <end position="128"/>
    </location>
</feature>
<name>A0AAV5QXD6_PICKL</name>
<organism evidence="6 7">
    <name type="scientific">Pichia kluyveri</name>
    <name type="common">Yeast</name>
    <dbReference type="NCBI Taxonomy" id="36015"/>
    <lineage>
        <taxon>Eukaryota</taxon>
        <taxon>Fungi</taxon>
        <taxon>Dikarya</taxon>
        <taxon>Ascomycota</taxon>
        <taxon>Saccharomycotina</taxon>
        <taxon>Pichiomycetes</taxon>
        <taxon>Pichiales</taxon>
        <taxon>Pichiaceae</taxon>
        <taxon>Pichia</taxon>
    </lineage>
</organism>
<dbReference type="SUPFAM" id="SSF52025">
    <property type="entry name" value="PA domain"/>
    <property type="match status" value="1"/>
</dbReference>
<dbReference type="GO" id="GO:0004180">
    <property type="term" value="F:carboxypeptidase activity"/>
    <property type="evidence" value="ECO:0007669"/>
    <property type="project" value="TreeGrafter"/>
</dbReference>
<keyword evidence="6" id="KW-0482">Metalloprotease</keyword>
<reference evidence="6 7" key="1">
    <citation type="journal article" date="2023" name="Elife">
        <title>Identification of key yeast species and microbe-microbe interactions impacting larval growth of Drosophila in the wild.</title>
        <authorList>
            <person name="Mure A."/>
            <person name="Sugiura Y."/>
            <person name="Maeda R."/>
            <person name="Honda K."/>
            <person name="Sakurai N."/>
            <person name="Takahashi Y."/>
            <person name="Watada M."/>
            <person name="Katoh T."/>
            <person name="Gotoh A."/>
            <person name="Gotoh Y."/>
            <person name="Taniguchi I."/>
            <person name="Nakamura K."/>
            <person name="Hayashi T."/>
            <person name="Katayama T."/>
            <person name="Uemura T."/>
            <person name="Hattori Y."/>
        </authorList>
    </citation>
    <scope>NUCLEOTIDE SEQUENCE [LARGE SCALE GENOMIC DNA]</scope>
    <source>
        <strain evidence="6 7">PK-24</strain>
    </source>
</reference>
<comment type="similarity">
    <text evidence="1">Belongs to the peptidase M28 family. M28B subfamily.</text>
</comment>
<dbReference type="InterPro" id="IPR007484">
    <property type="entry name" value="Peptidase_M28"/>
</dbReference>
<sequence>MSSSKRKGNIPHLNIVTNSTTDSLSTISNASDQIRPLLSPIVSEPDETPSIKQHLHDKMLLSPGDADDDLLLRSLKFASMSNTNLLSSYNNLSKYKSNSRLSLISSKSSLKQYKDDPTSSTDPTSLESPYIFQPNNSKIIRSNASFQIQQQSHIVLPETPEEDSDDNHIDEPNGINSHGCPSIAESLIEEATYLRDLTISQIKRRRFFAISIFSIFCIFIFNLIFLPRTSLDRDLRRLYGGSLTFDDISRVYINQLHYNSKINNYLLHYNENTHFTGKNHKFIENYAETFEYLGINTEKYEVYMGTPIDTRIQLFNEKTKKIIFEPNLKESDTVSYIPYSKSGTLEGNYVYVNYGTIDDYNTLKENNIKIENNIFIIRYNKETHLSLIVENAIKNGAIGIITYNDPFDDGKFTEKNGYMNFPLGYSRNHHEVDKFTSNYIYYQPGDPTTPGWSPYLFQDHKRLKNPKTIPNIPILPISFTEIEPLLTKLNGLGPNLNWVGNLENFKYTPGPSVDYAIKLINEIDYGVKPIYNIIMEIPGIITDEEIILGTSRDVISGLGGLSNGEVGLFEIARGFNELAKLNWKPLRTIKLISWDGSNHGQLGSTEYGEYYAQRLINNCFVYINFDNIRGNKLSINSNPLFNNVLKKVMDLILINNNESLLDNFEYNNNTIGMISEEVNDYTIFQNHLGIPSINIGFKQDENTDPVSYYNSNFDNLELLKSFDPDLKLHNLLSQFIGMLVIELSEHEIINVSTNDYLQVISTSLNKLYDRVPKEWLEKPMKYPFDYQKLEDEMKKLNNTVQNVLELTKIFDKEMKSLQEEIIQDYPWFKLLNKIKTAIKIKMYNSKIKSLDKMFVTVFKDTEQSLSVIRPWYRHLIFAPSLHSSDFDSNSSRVDILPGLIEALTSGNFELFELNLISLDDTINRIALTLS</sequence>
<evidence type="ECO:0000256" key="2">
    <source>
        <dbReference type="SAM" id="MobiDB-lite"/>
    </source>
</evidence>
<keyword evidence="6" id="KW-0645">Protease</keyword>
<keyword evidence="3" id="KW-0472">Membrane</keyword>
<keyword evidence="3" id="KW-0812">Transmembrane</keyword>
<feature type="region of interest" description="Disordered" evidence="2">
    <location>
        <begin position="159"/>
        <end position="178"/>
    </location>
</feature>
<feature type="compositionally biased region" description="Polar residues" evidence="2">
    <location>
        <begin position="118"/>
        <end position="128"/>
    </location>
</feature>
<dbReference type="EMBL" id="BTGB01000001">
    <property type="protein sequence ID" value="GMM43839.1"/>
    <property type="molecule type" value="Genomic_DNA"/>
</dbReference>
<dbReference type="InterPro" id="IPR036757">
    <property type="entry name" value="TFR-like_dimer_dom_sf"/>
</dbReference>
<proteinExistence type="inferred from homology"/>
<dbReference type="AlphaFoldDB" id="A0AAV5QXD6"/>
<dbReference type="PANTHER" id="PTHR10404:SF46">
    <property type="entry name" value="VACUOLAR PROTEIN SORTING-ASSOCIATED PROTEIN 70"/>
    <property type="match status" value="1"/>
</dbReference>
<keyword evidence="7" id="KW-1185">Reference proteome</keyword>
<dbReference type="GO" id="GO:0008237">
    <property type="term" value="F:metallopeptidase activity"/>
    <property type="evidence" value="ECO:0007669"/>
    <property type="project" value="UniProtKB-KW"/>
</dbReference>
<feature type="domain" description="Peptidase M28" evidence="5">
    <location>
        <begin position="564"/>
        <end position="717"/>
    </location>
</feature>
<dbReference type="InterPro" id="IPR007365">
    <property type="entry name" value="TFR-like_dimer_dom"/>
</dbReference>
<comment type="caution">
    <text evidence="6">The sequence shown here is derived from an EMBL/GenBank/DDBJ whole genome shotgun (WGS) entry which is preliminary data.</text>
</comment>
<dbReference type="PANTHER" id="PTHR10404">
    <property type="entry name" value="N-ACETYLATED-ALPHA-LINKED ACIDIC DIPEPTIDASE"/>
    <property type="match status" value="1"/>
</dbReference>
<evidence type="ECO:0000256" key="1">
    <source>
        <dbReference type="ARBA" id="ARBA00005634"/>
    </source>
</evidence>
<dbReference type="Pfam" id="PF04253">
    <property type="entry name" value="TFR_dimer"/>
    <property type="match status" value="1"/>
</dbReference>
<dbReference type="Gene3D" id="1.20.930.40">
    <property type="entry name" value="Transferrin receptor-like, dimerisation domain"/>
    <property type="match status" value="1"/>
</dbReference>
<evidence type="ECO:0000259" key="4">
    <source>
        <dbReference type="Pfam" id="PF04253"/>
    </source>
</evidence>
<evidence type="ECO:0000313" key="6">
    <source>
        <dbReference type="EMBL" id="GMM43839.1"/>
    </source>
</evidence>
<dbReference type="SUPFAM" id="SSF53187">
    <property type="entry name" value="Zn-dependent exopeptidases"/>
    <property type="match status" value="1"/>
</dbReference>
<accession>A0AAV5QXD6</accession>
<feature type="transmembrane region" description="Helical" evidence="3">
    <location>
        <begin position="207"/>
        <end position="226"/>
    </location>
</feature>
<keyword evidence="6" id="KW-0378">Hydrolase</keyword>
<gene>
    <name evidence="6" type="ORF">DAPK24_004140</name>
</gene>
<keyword evidence="3" id="KW-1133">Transmembrane helix</keyword>
<feature type="domain" description="Transferrin receptor-like dimerisation" evidence="4">
    <location>
        <begin position="793"/>
        <end position="929"/>
    </location>
</feature>
<evidence type="ECO:0000256" key="3">
    <source>
        <dbReference type="SAM" id="Phobius"/>
    </source>
</evidence>
<dbReference type="Proteomes" id="UP001378960">
    <property type="component" value="Unassembled WGS sequence"/>
</dbReference>
<dbReference type="InterPro" id="IPR039373">
    <property type="entry name" value="Peptidase_M28B"/>
</dbReference>
<dbReference type="Gene3D" id="3.40.630.10">
    <property type="entry name" value="Zn peptidases"/>
    <property type="match status" value="1"/>
</dbReference>
<protein>
    <submittedName>
        <fullName evidence="6">Zinc metalloprotease</fullName>
    </submittedName>
</protein>
<evidence type="ECO:0000313" key="7">
    <source>
        <dbReference type="Proteomes" id="UP001378960"/>
    </source>
</evidence>
<dbReference type="Gene3D" id="3.50.30.30">
    <property type="match status" value="1"/>
</dbReference>
<evidence type="ECO:0000259" key="5">
    <source>
        <dbReference type="Pfam" id="PF04389"/>
    </source>
</evidence>
<dbReference type="Pfam" id="PF04389">
    <property type="entry name" value="Peptidase_M28"/>
    <property type="match status" value="1"/>
</dbReference>
<dbReference type="SUPFAM" id="SSF47672">
    <property type="entry name" value="Transferrin receptor-like dimerisation domain"/>
    <property type="match status" value="1"/>
</dbReference>